<evidence type="ECO:0000256" key="3">
    <source>
        <dbReference type="ARBA" id="ARBA00023157"/>
    </source>
</evidence>
<evidence type="ECO:0000256" key="2">
    <source>
        <dbReference type="ARBA" id="ARBA00022900"/>
    </source>
</evidence>
<dbReference type="GO" id="GO:0004867">
    <property type="term" value="F:serine-type endopeptidase inhibitor activity"/>
    <property type="evidence" value="ECO:0007669"/>
    <property type="project" value="UniProtKB-KW"/>
</dbReference>
<keyword evidence="3" id="KW-1015">Disulfide bond</keyword>
<feature type="domain" description="BPTI/Kunitz inhibitor" evidence="5">
    <location>
        <begin position="23"/>
        <end position="73"/>
    </location>
</feature>
<dbReference type="PANTHER" id="PTHR10083">
    <property type="entry name" value="KUNITZ-TYPE PROTEASE INHIBITOR-RELATED"/>
    <property type="match status" value="1"/>
</dbReference>
<dbReference type="Proteomes" id="UP000252519">
    <property type="component" value="Unassembled WGS sequence"/>
</dbReference>
<dbReference type="SMART" id="SM00131">
    <property type="entry name" value="KU"/>
    <property type="match status" value="1"/>
</dbReference>
<dbReference type="InterPro" id="IPR020901">
    <property type="entry name" value="Prtase_inh_Kunz-CS"/>
</dbReference>
<dbReference type="SUPFAM" id="SSF57362">
    <property type="entry name" value="BPTI-like"/>
    <property type="match status" value="1"/>
</dbReference>
<protein>
    <submittedName>
        <fullName evidence="6">Kunitz/Bovine pancreatic trypsin inhibitor domain protein</fullName>
    </submittedName>
</protein>
<sequence>MKLVLLLVVCFAVACEARRDIRCLQAVETGKCRASIDRWAYFPKENRCKMFTYGGCGGTGNNFKTEAECMRVCVM</sequence>
<dbReference type="InterPro" id="IPR050098">
    <property type="entry name" value="TFPI/VKTCI-like"/>
</dbReference>
<dbReference type="Pfam" id="PF00014">
    <property type="entry name" value="Kunitz_BPTI"/>
    <property type="match status" value="1"/>
</dbReference>
<dbReference type="InterPro" id="IPR002223">
    <property type="entry name" value="Kunitz_BPTI"/>
</dbReference>
<dbReference type="AlphaFoldDB" id="A0A368GWZ8"/>
<dbReference type="PROSITE" id="PS50279">
    <property type="entry name" value="BPTI_KUNITZ_2"/>
    <property type="match status" value="1"/>
</dbReference>
<comment type="caution">
    <text evidence="6">The sequence shown here is derived from an EMBL/GenBank/DDBJ whole genome shotgun (WGS) entry which is preliminary data.</text>
</comment>
<gene>
    <name evidence="6" type="ORF">ANCCAN_06429</name>
</gene>
<evidence type="ECO:0000256" key="4">
    <source>
        <dbReference type="SAM" id="SignalP"/>
    </source>
</evidence>
<dbReference type="STRING" id="29170.A0A368GWZ8"/>
<feature type="signal peptide" evidence="4">
    <location>
        <begin position="1"/>
        <end position="17"/>
    </location>
</feature>
<evidence type="ECO:0000259" key="5">
    <source>
        <dbReference type="PROSITE" id="PS50279"/>
    </source>
</evidence>
<keyword evidence="2" id="KW-0722">Serine protease inhibitor</keyword>
<dbReference type="PROSITE" id="PS00280">
    <property type="entry name" value="BPTI_KUNITZ_1"/>
    <property type="match status" value="1"/>
</dbReference>
<evidence type="ECO:0000256" key="1">
    <source>
        <dbReference type="ARBA" id="ARBA00022690"/>
    </source>
</evidence>
<keyword evidence="7" id="KW-1185">Reference proteome</keyword>
<dbReference type="EMBL" id="JOJR01000061">
    <property type="protein sequence ID" value="RCN47527.1"/>
    <property type="molecule type" value="Genomic_DNA"/>
</dbReference>
<proteinExistence type="predicted"/>
<dbReference type="PRINTS" id="PR00759">
    <property type="entry name" value="BASICPTASE"/>
</dbReference>
<keyword evidence="4" id="KW-0732">Signal</keyword>
<name>A0A368GWZ8_ANCCA</name>
<feature type="chain" id="PRO_5016958929" evidence="4">
    <location>
        <begin position="18"/>
        <end position="75"/>
    </location>
</feature>
<dbReference type="Gene3D" id="4.10.410.10">
    <property type="entry name" value="Pancreatic trypsin inhibitor Kunitz domain"/>
    <property type="match status" value="1"/>
</dbReference>
<evidence type="ECO:0000313" key="6">
    <source>
        <dbReference type="EMBL" id="RCN47527.1"/>
    </source>
</evidence>
<accession>A0A368GWZ8</accession>
<reference evidence="6 7" key="1">
    <citation type="submission" date="2014-10" db="EMBL/GenBank/DDBJ databases">
        <title>Draft genome of the hookworm Ancylostoma caninum.</title>
        <authorList>
            <person name="Mitreva M."/>
        </authorList>
    </citation>
    <scope>NUCLEOTIDE SEQUENCE [LARGE SCALE GENOMIC DNA]</scope>
    <source>
        <strain evidence="6 7">Baltimore</strain>
    </source>
</reference>
<evidence type="ECO:0000313" key="7">
    <source>
        <dbReference type="Proteomes" id="UP000252519"/>
    </source>
</evidence>
<dbReference type="GO" id="GO:0005615">
    <property type="term" value="C:extracellular space"/>
    <property type="evidence" value="ECO:0007669"/>
    <property type="project" value="TreeGrafter"/>
</dbReference>
<dbReference type="InterPro" id="IPR036880">
    <property type="entry name" value="Kunitz_BPTI_sf"/>
</dbReference>
<organism evidence="6 7">
    <name type="scientific">Ancylostoma caninum</name>
    <name type="common">Dog hookworm</name>
    <dbReference type="NCBI Taxonomy" id="29170"/>
    <lineage>
        <taxon>Eukaryota</taxon>
        <taxon>Metazoa</taxon>
        <taxon>Ecdysozoa</taxon>
        <taxon>Nematoda</taxon>
        <taxon>Chromadorea</taxon>
        <taxon>Rhabditida</taxon>
        <taxon>Rhabditina</taxon>
        <taxon>Rhabditomorpha</taxon>
        <taxon>Strongyloidea</taxon>
        <taxon>Ancylostomatidae</taxon>
        <taxon>Ancylostomatinae</taxon>
        <taxon>Ancylostoma</taxon>
    </lineage>
</organism>
<dbReference type="PROSITE" id="PS51257">
    <property type="entry name" value="PROKAR_LIPOPROTEIN"/>
    <property type="match status" value="1"/>
</dbReference>
<keyword evidence="1" id="KW-0646">Protease inhibitor</keyword>
<dbReference type="OrthoDB" id="4473401at2759"/>
<dbReference type="PANTHER" id="PTHR10083:SF374">
    <property type="entry name" value="BPTI_KUNITZ INHIBITOR DOMAIN-CONTAINING PROTEIN"/>
    <property type="match status" value="1"/>
</dbReference>